<dbReference type="PANTHER" id="PTHR15107">
    <property type="entry name" value="RETINOBLASTOMA BINDING PROTEIN 8"/>
    <property type="match status" value="1"/>
</dbReference>
<feature type="compositionally biased region" description="Acidic residues" evidence="5">
    <location>
        <begin position="469"/>
        <end position="479"/>
    </location>
</feature>
<keyword evidence="4" id="KW-0175">Coiled coil</keyword>
<evidence type="ECO:0000259" key="6">
    <source>
        <dbReference type="Pfam" id="PF08573"/>
    </source>
</evidence>
<feature type="coiled-coil region" evidence="4">
    <location>
        <begin position="90"/>
        <end position="124"/>
    </location>
</feature>
<evidence type="ECO:0000256" key="5">
    <source>
        <dbReference type="SAM" id="MobiDB-lite"/>
    </source>
</evidence>
<dbReference type="Proteomes" id="UP000383932">
    <property type="component" value="Unassembled WGS sequence"/>
</dbReference>
<comment type="subcellular location">
    <subcellularLocation>
        <location evidence="1">Nucleus</location>
    </subcellularLocation>
</comment>
<keyword evidence="2" id="KW-0227">DNA damage</keyword>
<sequence length="710" mass="78745">MADPGRSKFSSRVQQQAVSFIRSIERIHEEENELYAVRADNISRENDRLRKELYDLQQRINILTERLGFENLDRAEETLNEKLVGIVQEHKAAVAKIGDLASELESAKNQLSHEQASRAEEQQLLESLRADHARRKQSSLEAQAESELNREALGRLKLELQAEWQKTSKLESTISSLRKENERLASELEGLAPALAKGRAQRSSMGPETPLRGPTGISAGGIDTVVLENQGHLDAVADTSSLPLEAQVAHLRRQYDELLASKLRLSEKYSNDLAEWKTFKEQYRTASGGKGIVLSEDGIKTRRRVLRQAKDSPTPVKRTSNVQPAPLNPFTVTTDGTRIKEESPPPVVMPPLHLRPNSPRQENPSPAVSNTDTQDSQAPSPAGQAANKAIAANTLSVKRAANGSSTRPDIAIIKQGSQSDGEGNLLLRKLNNTTISLTRSLSSPVESPRLLKEAPRKPKPLGKRKAFVFDEENESSEEEVPSRTLGSLPPRSRPDRDGESREERDARLRALRRKSGPQILAEYQQYKGRGRYATGLSKTTDKAINAEFEINPAQNEGMAFEFDSVVRDKNERKKLAAGDCIACKEYYEAVGAMPTRAGAPLWRSPPPKGAGPSRPHACKHHKATEASPPGPNNDAAADSGADLTAHKQEISRHRHRWAPASTPPDYWNIGFPDTQQVEEINRRAGELHNQKRNTIEEEASREGGRYRRRA</sequence>
<feature type="region of interest" description="Disordered" evidence="5">
    <location>
        <begin position="306"/>
        <end position="387"/>
    </location>
</feature>
<dbReference type="OrthoDB" id="5801062at2759"/>
<gene>
    <name evidence="7" type="ORF">CTheo_150</name>
</gene>
<proteinExistence type="predicted"/>
<dbReference type="PANTHER" id="PTHR15107:SF0">
    <property type="entry name" value="DNA ENDONUCLEASE ACTIVATOR CTP1 C-TERMINAL DOMAIN-CONTAINING PROTEIN"/>
    <property type="match status" value="1"/>
</dbReference>
<organism evidence="7 8">
    <name type="scientific">Ceratobasidium theobromae</name>
    <dbReference type="NCBI Taxonomy" id="1582974"/>
    <lineage>
        <taxon>Eukaryota</taxon>
        <taxon>Fungi</taxon>
        <taxon>Dikarya</taxon>
        <taxon>Basidiomycota</taxon>
        <taxon>Agaricomycotina</taxon>
        <taxon>Agaricomycetes</taxon>
        <taxon>Cantharellales</taxon>
        <taxon>Ceratobasidiaceae</taxon>
        <taxon>Ceratobasidium</taxon>
    </lineage>
</organism>
<feature type="coiled-coil region" evidence="4">
    <location>
        <begin position="32"/>
        <end position="66"/>
    </location>
</feature>
<dbReference type="InterPro" id="IPR013882">
    <property type="entry name" value="Ctp1_C"/>
</dbReference>
<dbReference type="Pfam" id="PF08573">
    <property type="entry name" value="SAE2"/>
    <property type="match status" value="1"/>
</dbReference>
<dbReference type="GO" id="GO:0003684">
    <property type="term" value="F:damaged DNA binding"/>
    <property type="evidence" value="ECO:0007669"/>
    <property type="project" value="TreeGrafter"/>
</dbReference>
<reference evidence="7 8" key="1">
    <citation type="journal article" date="2019" name="Fungal Biol. Biotechnol.">
        <title>Draft genome sequence of fastidious pathogen Ceratobasidium theobromae, which causes vascular-streak dieback in Theobroma cacao.</title>
        <authorList>
            <person name="Ali S.S."/>
            <person name="Asman A."/>
            <person name="Shao J."/>
            <person name="Firmansyah A.P."/>
            <person name="Susilo A.W."/>
            <person name="Rosmana A."/>
            <person name="McMahon P."/>
            <person name="Junaid M."/>
            <person name="Guest D."/>
            <person name="Kheng T.Y."/>
            <person name="Meinhardt L.W."/>
            <person name="Bailey B.A."/>
        </authorList>
    </citation>
    <scope>NUCLEOTIDE SEQUENCE [LARGE SCALE GENOMIC DNA]</scope>
    <source>
        <strain evidence="7 8">CT2</strain>
    </source>
</reference>
<protein>
    <submittedName>
        <fullName evidence="7">Myosin-3</fullName>
    </submittedName>
</protein>
<feature type="region of interest" description="Disordered" evidence="5">
    <location>
        <begin position="439"/>
        <end position="505"/>
    </location>
</feature>
<feature type="domain" description="DNA endonuclease activator Ctp1 C-terminal" evidence="6">
    <location>
        <begin position="561"/>
        <end position="676"/>
    </location>
</feature>
<feature type="compositionally biased region" description="Basic and acidic residues" evidence="5">
    <location>
        <begin position="492"/>
        <end position="505"/>
    </location>
</feature>
<evidence type="ECO:0000256" key="4">
    <source>
        <dbReference type="SAM" id="Coils"/>
    </source>
</evidence>
<dbReference type="GO" id="GO:0010792">
    <property type="term" value="P:DNA double-strand break processing involved in repair via single-strand annealing"/>
    <property type="evidence" value="ECO:0007669"/>
    <property type="project" value="TreeGrafter"/>
</dbReference>
<evidence type="ECO:0000313" key="7">
    <source>
        <dbReference type="EMBL" id="KAB5596513.1"/>
    </source>
</evidence>
<dbReference type="InterPro" id="IPR033316">
    <property type="entry name" value="RBBP8-like"/>
</dbReference>
<evidence type="ECO:0000313" key="8">
    <source>
        <dbReference type="Proteomes" id="UP000383932"/>
    </source>
</evidence>
<feature type="region of interest" description="Disordered" evidence="5">
    <location>
        <begin position="598"/>
        <end position="710"/>
    </location>
</feature>
<feature type="compositionally biased region" description="Basic residues" evidence="5">
    <location>
        <begin position="457"/>
        <end position="466"/>
    </location>
</feature>
<keyword evidence="3" id="KW-0539">Nucleus</keyword>
<dbReference type="EMBL" id="SSOP01000001">
    <property type="protein sequence ID" value="KAB5596513.1"/>
    <property type="molecule type" value="Genomic_DNA"/>
</dbReference>
<evidence type="ECO:0000256" key="2">
    <source>
        <dbReference type="ARBA" id="ARBA00022763"/>
    </source>
</evidence>
<evidence type="ECO:0000256" key="3">
    <source>
        <dbReference type="ARBA" id="ARBA00023242"/>
    </source>
</evidence>
<dbReference type="GO" id="GO:0005634">
    <property type="term" value="C:nucleus"/>
    <property type="evidence" value="ECO:0007669"/>
    <property type="project" value="UniProtKB-SubCell"/>
</dbReference>
<dbReference type="AlphaFoldDB" id="A0A5N5QYI4"/>
<comment type="caution">
    <text evidence="7">The sequence shown here is derived from an EMBL/GenBank/DDBJ whole genome shotgun (WGS) entry which is preliminary data.</text>
</comment>
<keyword evidence="8" id="KW-1185">Reference proteome</keyword>
<name>A0A5N5QYI4_9AGAM</name>
<evidence type="ECO:0000256" key="1">
    <source>
        <dbReference type="ARBA" id="ARBA00004123"/>
    </source>
</evidence>
<feature type="compositionally biased region" description="Basic and acidic residues" evidence="5">
    <location>
        <begin position="679"/>
        <end position="710"/>
    </location>
</feature>
<feature type="compositionally biased region" description="Polar residues" evidence="5">
    <location>
        <begin position="358"/>
        <end position="379"/>
    </location>
</feature>
<accession>A0A5N5QYI4</accession>